<feature type="domain" description="DUF6852" evidence="3">
    <location>
        <begin position="51"/>
        <end position="119"/>
    </location>
</feature>
<feature type="domain" description="DUF5606" evidence="2">
    <location>
        <begin position="3"/>
        <end position="48"/>
    </location>
</feature>
<dbReference type="InterPro" id="IPR049280">
    <property type="entry name" value="DUF6852"/>
</dbReference>
<proteinExistence type="predicted"/>
<dbReference type="InterPro" id="IPR049281">
    <property type="entry name" value="BVU_3817-like_C_sf"/>
</dbReference>
<dbReference type="Proteomes" id="UP000304840">
    <property type="component" value="Chromosome"/>
</dbReference>
<dbReference type="RefSeq" id="WP_138424798.1">
    <property type="nucleotide sequence ID" value="NZ_CP010992.1"/>
</dbReference>
<dbReference type="EMBL" id="CP010992">
    <property type="protein sequence ID" value="AMO19195.1"/>
    <property type="molecule type" value="Genomic_DNA"/>
</dbReference>
<feature type="compositionally biased region" description="Basic and acidic residues" evidence="1">
    <location>
        <begin position="135"/>
        <end position="146"/>
    </location>
</feature>
<evidence type="ECO:0000313" key="5">
    <source>
        <dbReference type="Proteomes" id="UP000304840"/>
    </source>
</evidence>
<evidence type="ECO:0000259" key="2">
    <source>
        <dbReference type="Pfam" id="PF18347"/>
    </source>
</evidence>
<dbReference type="InterPro" id="IPR049282">
    <property type="entry name" value="BVU_3817_N_sf"/>
</dbReference>
<feature type="compositionally biased region" description="Basic residues" evidence="1">
    <location>
        <begin position="168"/>
        <end position="180"/>
    </location>
</feature>
<organism evidence="4 5">
    <name type="scientific">Flavobacterium columnare</name>
    <dbReference type="NCBI Taxonomy" id="996"/>
    <lineage>
        <taxon>Bacteria</taxon>
        <taxon>Pseudomonadati</taxon>
        <taxon>Bacteroidota</taxon>
        <taxon>Flavobacteriia</taxon>
        <taxon>Flavobacteriales</taxon>
        <taxon>Flavobacteriaceae</taxon>
        <taxon>Flavobacterium</taxon>
    </lineage>
</organism>
<evidence type="ECO:0000256" key="1">
    <source>
        <dbReference type="SAM" id="MobiDB-lite"/>
    </source>
</evidence>
<evidence type="ECO:0000313" key="4">
    <source>
        <dbReference type="EMBL" id="AMO19195.1"/>
    </source>
</evidence>
<protein>
    <recommendedName>
        <fullName evidence="6">DUF5606 domain-containing protein</fullName>
    </recommendedName>
</protein>
<dbReference type="Pfam" id="PF18347">
    <property type="entry name" value="DUF5606"/>
    <property type="match status" value="1"/>
</dbReference>
<gene>
    <name evidence="4" type="ORF">UN65_01435</name>
</gene>
<sequence length="180" mass="20139">MNLERILAISGKPGLYALKMQTRTGFVAESLVDGKKVTVGMQSNVSLLSEISVYTYSEEKPLVEVMSAIAKKENGGEAPRLKEDKAALLAYFGEVLPDYDQDRVYPSDVKKILNWYNILQAKGLVVLAEEVKVEETKKEEVAEEKAKKTRATKAKKEETTGEKEEKPKKPRATKKTKSEE</sequence>
<feature type="region of interest" description="Disordered" evidence="1">
    <location>
        <begin position="135"/>
        <end position="180"/>
    </location>
</feature>
<feature type="compositionally biased region" description="Basic and acidic residues" evidence="1">
    <location>
        <begin position="154"/>
        <end position="167"/>
    </location>
</feature>
<reference evidence="5" key="1">
    <citation type="submission" date="2016-03" db="EMBL/GenBank/DDBJ databases">
        <title>Flavobacterium columnare strain B185, complete genome.</title>
        <authorList>
            <person name="Sundberg L.-R."/>
            <person name="Papponen P."/>
            <person name="Laanto E."/>
        </authorList>
    </citation>
    <scope>NUCLEOTIDE SEQUENCE [LARGE SCALE GENOMIC DNA]</scope>
    <source>
        <strain evidence="5">B185</strain>
    </source>
</reference>
<dbReference type="Pfam" id="PF21186">
    <property type="entry name" value="DUF6852"/>
    <property type="match status" value="1"/>
</dbReference>
<reference evidence="4 5" key="2">
    <citation type="submission" date="2019-05" db="EMBL/GenBank/DDBJ databases">
        <authorList>
            <person name="Ravantti J.J."/>
        </authorList>
    </citation>
    <scope>NUCLEOTIDE SEQUENCE [LARGE SCALE GENOMIC DNA]</scope>
    <source>
        <strain evidence="4 5">B185</strain>
    </source>
</reference>
<dbReference type="Gene3D" id="2.30.30.730">
    <property type="match status" value="1"/>
</dbReference>
<accession>A0AAI8CDU2</accession>
<dbReference type="InterPro" id="IPR041218">
    <property type="entry name" value="DUF5606"/>
</dbReference>
<dbReference type="AlphaFoldDB" id="A0AAI8CDU2"/>
<dbReference type="Gene3D" id="1.10.10.1650">
    <property type="match status" value="1"/>
</dbReference>
<evidence type="ECO:0008006" key="6">
    <source>
        <dbReference type="Google" id="ProtNLM"/>
    </source>
</evidence>
<name>A0AAI8CDU2_9FLAO</name>
<evidence type="ECO:0000259" key="3">
    <source>
        <dbReference type="Pfam" id="PF21186"/>
    </source>
</evidence>